<proteinExistence type="inferred from homology"/>
<feature type="site" description="Interacts with tRNA" evidence="9">
    <location>
        <position position="109"/>
    </location>
</feature>
<feature type="domain" description="DUS-like FMN-binding" evidence="13">
    <location>
        <begin position="19"/>
        <end position="316"/>
    </location>
</feature>
<dbReference type="EC" id="1.3.1.-" evidence="9"/>
<dbReference type="PIRSF" id="PIRSF006621">
    <property type="entry name" value="Dus"/>
    <property type="match status" value="1"/>
</dbReference>
<comment type="catalytic activity">
    <reaction evidence="9">
        <text>5,6-dihydrouridine(16) in tRNA + NADP(+) = uridine(16) in tRNA + NADPH + H(+)</text>
        <dbReference type="Rhea" id="RHEA:53376"/>
        <dbReference type="Rhea" id="RHEA-COMP:13543"/>
        <dbReference type="Rhea" id="RHEA-COMP:13544"/>
        <dbReference type="ChEBI" id="CHEBI:15378"/>
        <dbReference type="ChEBI" id="CHEBI:57783"/>
        <dbReference type="ChEBI" id="CHEBI:58349"/>
        <dbReference type="ChEBI" id="CHEBI:65315"/>
        <dbReference type="ChEBI" id="CHEBI:74443"/>
    </reaction>
</comment>
<dbReference type="PANTHER" id="PTHR11082">
    <property type="entry name" value="TRNA-DIHYDROURIDINE SYNTHASE"/>
    <property type="match status" value="1"/>
</dbReference>
<feature type="site" description="Interacts with tRNA; defines subfamily-specific binding signature" evidence="9">
    <location>
        <position position="289"/>
    </location>
</feature>
<dbReference type="GO" id="GO:0050660">
    <property type="term" value="F:flavin adenine dinucleotide binding"/>
    <property type="evidence" value="ECO:0007669"/>
    <property type="project" value="InterPro"/>
</dbReference>
<dbReference type="PROSITE" id="PS01136">
    <property type="entry name" value="UPF0034"/>
    <property type="match status" value="1"/>
</dbReference>
<feature type="site" description="Interacts with tRNA" evidence="9">
    <location>
        <position position="190"/>
    </location>
</feature>
<keyword evidence="8 9" id="KW-0560">Oxidoreductase</keyword>
<evidence type="ECO:0000256" key="1">
    <source>
        <dbReference type="ARBA" id="ARBA00001917"/>
    </source>
</evidence>
<dbReference type="Proteomes" id="UP001147830">
    <property type="component" value="Unassembled WGS sequence"/>
</dbReference>
<dbReference type="GO" id="GO:0017150">
    <property type="term" value="F:tRNA dihydrouridine synthase activity"/>
    <property type="evidence" value="ECO:0007669"/>
    <property type="project" value="UniProtKB-UniRule"/>
</dbReference>
<keyword evidence="6 9" id="KW-0521">NADP</keyword>
<comment type="similarity">
    <text evidence="9">Belongs to the Dus family. DusC subfamily.</text>
</comment>
<evidence type="ECO:0000256" key="2">
    <source>
        <dbReference type="ARBA" id="ARBA00022555"/>
    </source>
</evidence>
<evidence type="ECO:0000256" key="6">
    <source>
        <dbReference type="ARBA" id="ARBA00022857"/>
    </source>
</evidence>
<evidence type="ECO:0000256" key="10">
    <source>
        <dbReference type="PIRNR" id="PIRNR006621"/>
    </source>
</evidence>
<dbReference type="InterPro" id="IPR032886">
    <property type="entry name" value="DusC"/>
</dbReference>
<keyword evidence="2 9" id="KW-0820">tRNA-binding</keyword>
<reference evidence="14" key="2">
    <citation type="submission" date="2022-08" db="EMBL/GenBank/DDBJ databases">
        <authorList>
            <person name="Dong C."/>
        </authorList>
    </citation>
    <scope>NUCLEOTIDE SEQUENCE</scope>
    <source>
        <strain evidence="14">59MF3M-4</strain>
    </source>
</reference>
<name>A0A9X3ARQ6_9GAMM</name>
<feature type="binding site" evidence="12">
    <location>
        <position position="182"/>
    </location>
    <ligand>
        <name>FMN</name>
        <dbReference type="ChEBI" id="CHEBI:58210"/>
    </ligand>
</feature>
<evidence type="ECO:0000313" key="14">
    <source>
        <dbReference type="EMBL" id="MCT7359465.1"/>
    </source>
</evidence>
<dbReference type="GO" id="GO:0010181">
    <property type="term" value="F:FMN binding"/>
    <property type="evidence" value="ECO:0007669"/>
    <property type="project" value="UniProtKB-UniRule"/>
</dbReference>
<gene>
    <name evidence="9" type="primary">dusC</name>
    <name evidence="14" type="ORF">NYR02_10560</name>
</gene>
<comment type="function">
    <text evidence="9">Catalyzes the synthesis of 5,6-dihydrouridine (D), a modified base found in the D-loop of most tRNAs, via the reduction of the C5-C6 double bond in target uridines. Specifically modifies U16 in tRNAs.</text>
</comment>
<feature type="site" description="Interacts with tRNA" evidence="9">
    <location>
        <position position="296"/>
    </location>
</feature>
<dbReference type="EMBL" id="JAOANI010000018">
    <property type="protein sequence ID" value="MCT7359465.1"/>
    <property type="molecule type" value="Genomic_DNA"/>
</dbReference>
<dbReference type="AlphaFoldDB" id="A0A9X3ARQ6"/>
<dbReference type="HAMAP" id="MF_02043">
    <property type="entry name" value="DusC_subfam"/>
    <property type="match status" value="1"/>
</dbReference>
<reference evidence="14" key="1">
    <citation type="journal article" date="2022" name="Front. Microbiol.">
        <title>Genome-based taxonomic rearrangement of Oceanobacter-related bacteria including the description of Thalassolituus hydrocarbonoclasticus sp. nov. and Thalassolituus pacificus sp. nov. and emended description of the genus Thalassolituus.</title>
        <authorList>
            <person name="Dong C."/>
            <person name="Wei L."/>
            <person name="Wang J."/>
            <person name="Lai Q."/>
            <person name="Huang Z."/>
            <person name="Shao Z."/>
        </authorList>
    </citation>
    <scope>NUCLEOTIDE SEQUENCE</scope>
    <source>
        <strain evidence="14">59MF3M-4</strain>
    </source>
</reference>
<dbReference type="Gene3D" id="3.20.20.70">
    <property type="entry name" value="Aldolase class I"/>
    <property type="match status" value="1"/>
</dbReference>
<dbReference type="SUPFAM" id="SSF51395">
    <property type="entry name" value="FMN-linked oxidoreductases"/>
    <property type="match status" value="1"/>
</dbReference>
<feature type="site" description="Interacts with tRNA; defines subfamily-specific binding signature" evidence="9">
    <location>
        <position position="49"/>
    </location>
</feature>
<feature type="binding site" evidence="9 12">
    <location>
        <position position="82"/>
    </location>
    <ligand>
        <name>FMN</name>
        <dbReference type="ChEBI" id="CHEBI:58210"/>
    </ligand>
</feature>
<evidence type="ECO:0000259" key="13">
    <source>
        <dbReference type="Pfam" id="PF01207"/>
    </source>
</evidence>
<evidence type="ECO:0000256" key="12">
    <source>
        <dbReference type="PIRSR" id="PIRSR006621-2"/>
    </source>
</evidence>
<dbReference type="RefSeq" id="WP_260976335.1">
    <property type="nucleotide sequence ID" value="NZ_JAOANI010000018.1"/>
</dbReference>
<keyword evidence="4 9" id="KW-0288">FMN</keyword>
<evidence type="ECO:0000256" key="5">
    <source>
        <dbReference type="ARBA" id="ARBA00022694"/>
    </source>
</evidence>
<evidence type="ECO:0000256" key="11">
    <source>
        <dbReference type="PIRSR" id="PIRSR006621-1"/>
    </source>
</evidence>
<comment type="similarity">
    <text evidence="10">Belongs to the dus family.</text>
</comment>
<dbReference type="GO" id="GO:0000049">
    <property type="term" value="F:tRNA binding"/>
    <property type="evidence" value="ECO:0007669"/>
    <property type="project" value="UniProtKB-UniRule"/>
</dbReference>
<feature type="binding site" evidence="9">
    <location>
        <begin position="213"/>
        <end position="215"/>
    </location>
    <ligand>
        <name>FMN</name>
        <dbReference type="ChEBI" id="CHEBI:58210"/>
    </ligand>
</feature>
<comment type="caution">
    <text evidence="14">The sequence shown here is derived from an EMBL/GenBank/DDBJ whole genome shotgun (WGS) entry which is preliminary data.</text>
</comment>
<accession>A0A9X3ARQ6</accession>
<dbReference type="CDD" id="cd02801">
    <property type="entry name" value="DUS_like_FMN"/>
    <property type="match status" value="1"/>
</dbReference>
<dbReference type="InterPro" id="IPR001269">
    <property type="entry name" value="DUS_fam"/>
</dbReference>
<evidence type="ECO:0000256" key="4">
    <source>
        <dbReference type="ARBA" id="ARBA00022643"/>
    </source>
</evidence>
<keyword evidence="15" id="KW-1185">Reference proteome</keyword>
<evidence type="ECO:0000256" key="8">
    <source>
        <dbReference type="ARBA" id="ARBA00023002"/>
    </source>
</evidence>
<dbReference type="Pfam" id="PF01207">
    <property type="entry name" value="Dus"/>
    <property type="match status" value="1"/>
</dbReference>
<dbReference type="InterPro" id="IPR013785">
    <property type="entry name" value="Aldolase_TIM"/>
</dbReference>
<sequence length="349" mass="38639">MFTGQLPFSTHADRPYIALAPMEGLMDHHLRDLLTRVGGIDHCVTEFIRVTQQVYPAKVFRRYCPELLNGGKTPAGTPVHVQLLGSDPELMAANARKAAMLGAPAIDLNFGCPAKTVNKSQGGAVLLQYPDLLARITSAVRAAVPAHIPVSAKMRLGFADKELALDNARALASGGIQWLTVHARTKTEGYKPPAYWDWIARIKETTDIPVIANGEIWTPQQARQCMAESHSDLIMIGRGLVAVPDLALQIKADHGLLSHNAHHWQQHLEMMQALIPCLAHLPEKAQTDRLKQWLHYFSLQSLEIRAVFEKVKRQRSLQDFFNSLAETSADVAANPPNASDYKAYQHQGF</sequence>
<keyword evidence="7 9" id="KW-0694">RNA-binding</keyword>
<comment type="catalytic activity">
    <reaction evidence="9">
        <text>5,6-dihydrouridine(16) in tRNA + NAD(+) = uridine(16) in tRNA + NADH + H(+)</text>
        <dbReference type="Rhea" id="RHEA:53380"/>
        <dbReference type="Rhea" id="RHEA-COMP:13543"/>
        <dbReference type="Rhea" id="RHEA-COMP:13544"/>
        <dbReference type="ChEBI" id="CHEBI:15378"/>
        <dbReference type="ChEBI" id="CHEBI:57540"/>
        <dbReference type="ChEBI" id="CHEBI:57945"/>
        <dbReference type="ChEBI" id="CHEBI:65315"/>
        <dbReference type="ChEBI" id="CHEBI:74443"/>
    </reaction>
</comment>
<keyword evidence="3 9" id="KW-0285">Flavoprotein</keyword>
<organism evidence="14 15">
    <name type="scientific">Thalassolituus pacificus</name>
    <dbReference type="NCBI Taxonomy" id="2975440"/>
    <lineage>
        <taxon>Bacteria</taxon>
        <taxon>Pseudomonadati</taxon>
        <taxon>Pseudomonadota</taxon>
        <taxon>Gammaproteobacteria</taxon>
        <taxon>Oceanospirillales</taxon>
        <taxon>Oceanospirillaceae</taxon>
        <taxon>Thalassolituus</taxon>
    </lineage>
</organism>
<feature type="site" description="Interacts with tRNA; defines subfamily-specific binding signature" evidence="9">
    <location>
        <position position="312"/>
    </location>
</feature>
<feature type="binding site" evidence="9 12">
    <location>
        <begin position="237"/>
        <end position="238"/>
    </location>
    <ligand>
        <name>FMN</name>
        <dbReference type="ChEBI" id="CHEBI:58210"/>
    </ligand>
</feature>
<evidence type="ECO:0000256" key="7">
    <source>
        <dbReference type="ARBA" id="ARBA00022884"/>
    </source>
</evidence>
<dbReference type="PANTHER" id="PTHR11082:SF26">
    <property type="entry name" value="TRNA-DIHYDROURIDINE(16) SYNTHASE"/>
    <property type="match status" value="1"/>
</dbReference>
<feature type="active site" description="Proton donor" evidence="9 11">
    <location>
        <position position="112"/>
    </location>
</feature>
<dbReference type="InterPro" id="IPR035587">
    <property type="entry name" value="DUS-like_FMN-bd"/>
</dbReference>
<keyword evidence="12" id="KW-0547">Nucleotide-binding</keyword>
<evidence type="ECO:0000313" key="15">
    <source>
        <dbReference type="Proteomes" id="UP001147830"/>
    </source>
</evidence>
<keyword evidence="5 9" id="KW-0819">tRNA processing</keyword>
<feature type="site" description="Interacts with tRNA; defines subfamily-specific binding signature" evidence="9">
    <location>
        <position position="291"/>
    </location>
</feature>
<evidence type="ECO:0000256" key="3">
    <source>
        <dbReference type="ARBA" id="ARBA00022630"/>
    </source>
</evidence>
<evidence type="ECO:0000256" key="9">
    <source>
        <dbReference type="HAMAP-Rule" id="MF_02043"/>
    </source>
</evidence>
<protein>
    <recommendedName>
        <fullName evidence="9">tRNA-dihydrouridine(16) synthase</fullName>
        <ecNumber evidence="9">1.3.1.-</ecNumber>
    </recommendedName>
    <alternativeName>
        <fullName evidence="9">U16-specific dihydrouridine synthase</fullName>
        <shortName evidence="9">U16-specific Dus</shortName>
    </alternativeName>
    <alternativeName>
        <fullName evidence="9">tRNA-dihydrouridine synthase C</fullName>
    </alternativeName>
</protein>
<comment type="cofactor">
    <cofactor evidence="1 9 10 12">
        <name>FMN</name>
        <dbReference type="ChEBI" id="CHEBI:58210"/>
    </cofactor>
</comment>
<dbReference type="InterPro" id="IPR042270">
    <property type="entry name" value="DusC_C"/>
</dbReference>
<dbReference type="InterPro" id="IPR018517">
    <property type="entry name" value="tRNA_hU_synthase_CS"/>
</dbReference>
<dbReference type="Gene3D" id="1.20.225.30">
    <property type="entry name" value="Dihydrouridine synthase, C-terminal recognition domain"/>
    <property type="match status" value="1"/>
</dbReference>
<feature type="binding site" evidence="9 12">
    <location>
        <position position="153"/>
    </location>
    <ligand>
        <name>FMN</name>
        <dbReference type="ChEBI" id="CHEBI:58210"/>
    </ligand>
</feature>